<reference evidence="1 2" key="1">
    <citation type="submission" date="2021-06" db="EMBL/GenBank/DDBJ databases">
        <title>Caerostris extrusa draft genome.</title>
        <authorList>
            <person name="Kono N."/>
            <person name="Arakawa K."/>
        </authorList>
    </citation>
    <scope>NUCLEOTIDE SEQUENCE [LARGE SCALE GENOMIC DNA]</scope>
</reference>
<evidence type="ECO:0000313" key="1">
    <source>
        <dbReference type="EMBL" id="GIY69209.1"/>
    </source>
</evidence>
<name>A0AAV4VHA1_CAEEX</name>
<dbReference type="Proteomes" id="UP001054945">
    <property type="component" value="Unassembled WGS sequence"/>
</dbReference>
<evidence type="ECO:0008006" key="3">
    <source>
        <dbReference type="Google" id="ProtNLM"/>
    </source>
</evidence>
<proteinExistence type="predicted"/>
<organism evidence="1 2">
    <name type="scientific">Caerostris extrusa</name>
    <name type="common">Bark spider</name>
    <name type="synonym">Caerostris bankana</name>
    <dbReference type="NCBI Taxonomy" id="172846"/>
    <lineage>
        <taxon>Eukaryota</taxon>
        <taxon>Metazoa</taxon>
        <taxon>Ecdysozoa</taxon>
        <taxon>Arthropoda</taxon>
        <taxon>Chelicerata</taxon>
        <taxon>Arachnida</taxon>
        <taxon>Araneae</taxon>
        <taxon>Araneomorphae</taxon>
        <taxon>Entelegynae</taxon>
        <taxon>Araneoidea</taxon>
        <taxon>Araneidae</taxon>
        <taxon>Caerostris</taxon>
    </lineage>
</organism>
<dbReference type="EMBL" id="BPLR01014503">
    <property type="protein sequence ID" value="GIY69209.1"/>
    <property type="molecule type" value="Genomic_DNA"/>
</dbReference>
<accession>A0AAV4VHA1</accession>
<comment type="caution">
    <text evidence="1">The sequence shown here is derived from an EMBL/GenBank/DDBJ whole genome shotgun (WGS) entry which is preliminary data.</text>
</comment>
<dbReference type="AlphaFoldDB" id="A0AAV4VHA1"/>
<sequence>MIHIIVCCGNQFENRRKKWRQDFFVPVCREEEKVLRNLPTPGIDISAFGTFPIFEPRTKTFFLLFHSFYSIRMERGGSFASWDRFQPS</sequence>
<evidence type="ECO:0000313" key="2">
    <source>
        <dbReference type="Proteomes" id="UP001054945"/>
    </source>
</evidence>
<keyword evidence="2" id="KW-1185">Reference proteome</keyword>
<gene>
    <name evidence="1" type="ORF">CEXT_607091</name>
</gene>
<protein>
    <recommendedName>
        <fullName evidence="3">Ycf15</fullName>
    </recommendedName>
</protein>